<evidence type="ECO:0000256" key="1">
    <source>
        <dbReference type="SAM" id="SignalP"/>
    </source>
</evidence>
<sequence length="101" mass="11118">MAKCQELVSIQGLLLLSMVLLASSTVCACIINGQTKEDINTRSVMMTTTSSASYKIGSGEHPLTGVCVQREDGGWWCGNVRFRTYLDCSSYCRKHFDGKDN</sequence>
<protein>
    <submittedName>
        <fullName evidence="2">Uncharacterized protein</fullName>
    </submittedName>
</protein>
<feature type="chain" id="PRO_5037034553" evidence="1">
    <location>
        <begin position="29"/>
        <end position="101"/>
    </location>
</feature>
<dbReference type="Gramene" id="OQU79873">
    <property type="protein sequence ID" value="OQU79873"/>
    <property type="gene ID" value="SORBI_3007G039700"/>
</dbReference>
<evidence type="ECO:0000313" key="2">
    <source>
        <dbReference type="EMBL" id="KAG0522494.1"/>
    </source>
</evidence>
<name>A0A921QHY3_SORBI</name>
<dbReference type="Proteomes" id="UP000807115">
    <property type="component" value="Chromosome 7"/>
</dbReference>
<gene>
    <name evidence="2" type="ORF">BDA96_07G041900</name>
</gene>
<dbReference type="Gramene" id="EES13344">
    <property type="protein sequence ID" value="EES13344"/>
    <property type="gene ID" value="SORBI_3007G039870"/>
</dbReference>
<dbReference type="AlphaFoldDB" id="A0A921QHY3"/>
<keyword evidence="1" id="KW-0732">Signal</keyword>
<dbReference type="InterPro" id="IPR009540">
    <property type="entry name" value="BAP"/>
</dbReference>
<feature type="signal peptide" evidence="1">
    <location>
        <begin position="1"/>
        <end position="28"/>
    </location>
</feature>
<accession>A0A921QHY3</accession>
<comment type="caution">
    <text evidence="2">The sequence shown here is derived from an EMBL/GenBank/DDBJ whole genome shotgun (WGS) entry which is preliminary data.</text>
</comment>
<dbReference type="EMBL" id="CM027686">
    <property type="protein sequence ID" value="KAG0522494.1"/>
    <property type="molecule type" value="Genomic_DNA"/>
</dbReference>
<reference evidence="2" key="2">
    <citation type="submission" date="2020-10" db="EMBL/GenBank/DDBJ databases">
        <authorList>
            <person name="Cooper E.A."/>
            <person name="Brenton Z.W."/>
            <person name="Flinn B.S."/>
            <person name="Jenkins J."/>
            <person name="Shu S."/>
            <person name="Flowers D."/>
            <person name="Luo F."/>
            <person name="Wang Y."/>
            <person name="Xia P."/>
            <person name="Barry K."/>
            <person name="Daum C."/>
            <person name="Lipzen A."/>
            <person name="Yoshinaga Y."/>
            <person name="Schmutz J."/>
            <person name="Saski C."/>
            <person name="Vermerris W."/>
            <person name="Kresovich S."/>
        </authorList>
    </citation>
    <scope>NUCLEOTIDE SEQUENCE</scope>
</reference>
<organism evidence="2 3">
    <name type="scientific">Sorghum bicolor</name>
    <name type="common">Sorghum</name>
    <name type="synonym">Sorghum vulgare</name>
    <dbReference type="NCBI Taxonomy" id="4558"/>
    <lineage>
        <taxon>Eukaryota</taxon>
        <taxon>Viridiplantae</taxon>
        <taxon>Streptophyta</taxon>
        <taxon>Embryophyta</taxon>
        <taxon>Tracheophyta</taxon>
        <taxon>Spermatophyta</taxon>
        <taxon>Magnoliopsida</taxon>
        <taxon>Liliopsida</taxon>
        <taxon>Poales</taxon>
        <taxon>Poaceae</taxon>
        <taxon>PACMAD clade</taxon>
        <taxon>Panicoideae</taxon>
        <taxon>Andropogonodae</taxon>
        <taxon>Andropogoneae</taxon>
        <taxon>Sorghinae</taxon>
        <taxon>Sorghum</taxon>
    </lineage>
</organism>
<evidence type="ECO:0000313" key="3">
    <source>
        <dbReference type="Proteomes" id="UP000807115"/>
    </source>
</evidence>
<proteinExistence type="predicted"/>
<reference evidence="2" key="1">
    <citation type="journal article" date="2019" name="BMC Genomics">
        <title>A new reference genome for Sorghum bicolor reveals high levels of sequence similarity between sweet and grain genotypes: implications for the genetics of sugar metabolism.</title>
        <authorList>
            <person name="Cooper E.A."/>
            <person name="Brenton Z.W."/>
            <person name="Flinn B.S."/>
            <person name="Jenkins J."/>
            <person name="Shu S."/>
            <person name="Flowers D."/>
            <person name="Luo F."/>
            <person name="Wang Y."/>
            <person name="Xia P."/>
            <person name="Barry K."/>
            <person name="Daum C."/>
            <person name="Lipzen A."/>
            <person name="Yoshinaga Y."/>
            <person name="Schmutz J."/>
            <person name="Saski C."/>
            <person name="Vermerris W."/>
            <person name="Kresovich S."/>
        </authorList>
    </citation>
    <scope>NUCLEOTIDE SEQUENCE</scope>
</reference>
<dbReference type="Pfam" id="PF06639">
    <property type="entry name" value="BAP"/>
    <property type="match status" value="1"/>
</dbReference>
<dbReference type="PROSITE" id="PS51257">
    <property type="entry name" value="PROKAR_LIPOPROTEIN"/>
    <property type="match status" value="1"/>
</dbReference>